<feature type="region of interest" description="Disordered" evidence="1">
    <location>
        <begin position="1"/>
        <end position="149"/>
    </location>
</feature>
<sequence>MDPQKLQASARSGTHPSTANDLDQQSAINQQPRNGGVWMKKPQASAGSYVQEKDNSSAISSTPSEYGSDDTSHRSPHVSQSSERPVADRDAFIQPDQVQQHWQTRMTPAERAKELAAEMNQNVDRRRSSSSSFGDKILKLGGKKEYKLN</sequence>
<organism evidence="2 3">
    <name type="scientific">Parasitella parasitica</name>
    <dbReference type="NCBI Taxonomy" id="35722"/>
    <lineage>
        <taxon>Eukaryota</taxon>
        <taxon>Fungi</taxon>
        <taxon>Fungi incertae sedis</taxon>
        <taxon>Mucoromycota</taxon>
        <taxon>Mucoromycotina</taxon>
        <taxon>Mucoromycetes</taxon>
        <taxon>Mucorales</taxon>
        <taxon>Mucorineae</taxon>
        <taxon>Mucoraceae</taxon>
        <taxon>Parasitella</taxon>
    </lineage>
</organism>
<keyword evidence="3" id="KW-1185">Reference proteome</keyword>
<evidence type="ECO:0000313" key="2">
    <source>
        <dbReference type="EMBL" id="CEP08199.1"/>
    </source>
</evidence>
<accession>A0A0B7MZ52</accession>
<feature type="compositionally biased region" description="Basic and acidic residues" evidence="1">
    <location>
        <begin position="136"/>
        <end position="149"/>
    </location>
</feature>
<dbReference type="OrthoDB" id="2263149at2759"/>
<protein>
    <submittedName>
        <fullName evidence="2">Uncharacterized protein</fullName>
    </submittedName>
</protein>
<dbReference type="AlphaFoldDB" id="A0A0B7MZ52"/>
<reference evidence="2 3" key="1">
    <citation type="submission" date="2014-09" db="EMBL/GenBank/DDBJ databases">
        <authorList>
            <person name="Ellenberger Sabrina"/>
        </authorList>
    </citation>
    <scope>NUCLEOTIDE SEQUENCE [LARGE SCALE GENOMIC DNA]</scope>
    <source>
        <strain evidence="2 3">CBS 412.66</strain>
    </source>
</reference>
<name>A0A0B7MZ52_9FUNG</name>
<gene>
    <name evidence="2" type="primary">PARPA_01508.1 scaffold 1359</name>
</gene>
<dbReference type="EMBL" id="LN719426">
    <property type="protein sequence ID" value="CEP08199.1"/>
    <property type="molecule type" value="Genomic_DNA"/>
</dbReference>
<feature type="compositionally biased region" description="Polar residues" evidence="1">
    <location>
        <begin position="56"/>
        <end position="65"/>
    </location>
</feature>
<feature type="compositionally biased region" description="Polar residues" evidence="1">
    <location>
        <begin position="1"/>
        <end position="33"/>
    </location>
</feature>
<evidence type="ECO:0000256" key="1">
    <source>
        <dbReference type="SAM" id="MobiDB-lite"/>
    </source>
</evidence>
<dbReference type="Proteomes" id="UP000054107">
    <property type="component" value="Unassembled WGS sequence"/>
</dbReference>
<proteinExistence type="predicted"/>
<evidence type="ECO:0000313" key="3">
    <source>
        <dbReference type="Proteomes" id="UP000054107"/>
    </source>
</evidence>
<feature type="compositionally biased region" description="Polar residues" evidence="1">
    <location>
        <begin position="96"/>
        <end position="106"/>
    </location>
</feature>